<dbReference type="InterPro" id="IPR023696">
    <property type="entry name" value="Ureohydrolase_dom_sf"/>
</dbReference>
<dbReference type="PRINTS" id="PR01272">
    <property type="entry name" value="ACUCPROTEIN"/>
</dbReference>
<comment type="caution">
    <text evidence="7">The sequence shown here is derived from an EMBL/GenBank/DDBJ whole genome shotgun (WGS) entry which is preliminary data.</text>
</comment>
<dbReference type="InterPro" id="IPR023801">
    <property type="entry name" value="His_deacetylse_dom"/>
</dbReference>
<dbReference type="Pfam" id="PF00850">
    <property type="entry name" value="Hist_deacetyl"/>
    <property type="match status" value="1"/>
</dbReference>
<evidence type="ECO:0000256" key="3">
    <source>
        <dbReference type="ARBA" id="ARBA00020218"/>
    </source>
</evidence>
<evidence type="ECO:0000256" key="5">
    <source>
        <dbReference type="SAM" id="MobiDB-lite"/>
    </source>
</evidence>
<feature type="domain" description="Histone deacetylase" evidence="6">
    <location>
        <begin position="21"/>
        <end position="316"/>
    </location>
</feature>
<dbReference type="Proteomes" id="UP000460221">
    <property type="component" value="Unassembled WGS sequence"/>
</dbReference>
<protein>
    <recommendedName>
        <fullName evidence="3">Acetoin utilization protein AcuC</fullName>
    </recommendedName>
</protein>
<name>A0A7K1FQR4_9ACTN</name>
<keyword evidence="8" id="KW-1185">Reference proteome</keyword>
<dbReference type="PANTHER" id="PTHR10625">
    <property type="entry name" value="HISTONE DEACETYLASE HDAC1-RELATED"/>
    <property type="match status" value="1"/>
</dbReference>
<evidence type="ECO:0000256" key="2">
    <source>
        <dbReference type="ARBA" id="ARBA00005947"/>
    </source>
</evidence>
<dbReference type="GO" id="GO:0045150">
    <property type="term" value="P:acetoin catabolic process"/>
    <property type="evidence" value="ECO:0007669"/>
    <property type="project" value="UniProtKB-UniPathway"/>
</dbReference>
<dbReference type="GO" id="GO:0040029">
    <property type="term" value="P:epigenetic regulation of gene expression"/>
    <property type="evidence" value="ECO:0007669"/>
    <property type="project" value="TreeGrafter"/>
</dbReference>
<dbReference type="AlphaFoldDB" id="A0A7K1FQR4"/>
<keyword evidence="4" id="KW-0006">Acetoin catabolism</keyword>
<dbReference type="UniPathway" id="UPA00040"/>
<feature type="region of interest" description="Disordered" evidence="5">
    <location>
        <begin position="326"/>
        <end position="355"/>
    </location>
</feature>
<dbReference type="GO" id="GO:0004407">
    <property type="term" value="F:histone deacetylase activity"/>
    <property type="evidence" value="ECO:0007669"/>
    <property type="project" value="TreeGrafter"/>
</dbReference>
<dbReference type="InterPro" id="IPR000286">
    <property type="entry name" value="HDACs"/>
</dbReference>
<gene>
    <name evidence="7" type="ORF">GIS00_21360</name>
</gene>
<proteinExistence type="inferred from homology"/>
<organism evidence="7 8">
    <name type="scientific">Nakamurella alba</name>
    <dbReference type="NCBI Taxonomy" id="2665158"/>
    <lineage>
        <taxon>Bacteria</taxon>
        <taxon>Bacillati</taxon>
        <taxon>Actinomycetota</taxon>
        <taxon>Actinomycetes</taxon>
        <taxon>Nakamurellales</taxon>
        <taxon>Nakamurellaceae</taxon>
        <taxon>Nakamurella</taxon>
    </lineage>
</organism>
<evidence type="ECO:0000256" key="1">
    <source>
        <dbReference type="ARBA" id="ARBA00005101"/>
    </source>
</evidence>
<dbReference type="PRINTS" id="PR01270">
    <property type="entry name" value="HDASUPER"/>
</dbReference>
<comment type="pathway">
    <text evidence="1">Ketone degradation; acetoin degradation.</text>
</comment>
<dbReference type="SUPFAM" id="SSF52768">
    <property type="entry name" value="Arginase/deacetylase"/>
    <property type="match status" value="1"/>
</dbReference>
<reference evidence="7 8" key="1">
    <citation type="submission" date="2019-11" db="EMBL/GenBank/DDBJ databases">
        <authorList>
            <person name="Jiang L.-Q."/>
        </authorList>
    </citation>
    <scope>NUCLEOTIDE SEQUENCE [LARGE SCALE GENOMIC DNA]</scope>
    <source>
        <strain evidence="7 8">YIM 132087</strain>
    </source>
</reference>
<dbReference type="InterPro" id="IPR003085">
    <property type="entry name" value="AcuC"/>
</dbReference>
<accession>A0A7K1FQR4</accession>
<dbReference type="PANTHER" id="PTHR10625:SF10">
    <property type="entry name" value="HISTONE DEACETYLASE HDAC1"/>
    <property type="match status" value="1"/>
</dbReference>
<comment type="similarity">
    <text evidence="2">Belongs to the histone deacetylase family.</text>
</comment>
<dbReference type="RefSeq" id="WP_154770452.1">
    <property type="nucleotide sequence ID" value="NZ_WLYK01000009.1"/>
</dbReference>
<sequence>MPKPMVVWDPAMLRYDLGGSHPFHPLRWELTWSLAAELGVLDGVSLYSPPPATDDELLTVHTPAYLAAVKASSQVPPPAHPRHGLGGSDNPVWPGMHDATALIAGGSIAAARAIAAGEVDRAVNIAGGLHHAMADDAAGFCIYNDAALAIRALLDSGVQRVAYVDIDVHHGDGVQAAFYHDPRVLTVSLHESPAALWPGTGWPAECGSGEATGTAVNVPVPPGTGDMPWLRAFQAVVPGLVSAFRPEVLVTQQGADSHAEDPLADLNLTVDGHLTAYRALRDLAERTTGGRWLALGGGGYALVRVVPRSWTHLLATVLDRDVDPHTVTPPGWRDQATAARPGVPLPETMSDGKPDGIEVPRWDGIGEMPVDRVIEEVRRRLFPMHGLDPWDPRD</sequence>
<dbReference type="InterPro" id="IPR037138">
    <property type="entry name" value="His_deacetylse_dom_sf"/>
</dbReference>
<evidence type="ECO:0000313" key="7">
    <source>
        <dbReference type="EMBL" id="MTD16488.1"/>
    </source>
</evidence>
<dbReference type="EMBL" id="WLYK01000009">
    <property type="protein sequence ID" value="MTD16488.1"/>
    <property type="molecule type" value="Genomic_DNA"/>
</dbReference>
<evidence type="ECO:0000256" key="4">
    <source>
        <dbReference type="ARBA" id="ARBA00022627"/>
    </source>
</evidence>
<evidence type="ECO:0000259" key="6">
    <source>
        <dbReference type="Pfam" id="PF00850"/>
    </source>
</evidence>
<evidence type="ECO:0000313" key="8">
    <source>
        <dbReference type="Proteomes" id="UP000460221"/>
    </source>
</evidence>
<dbReference type="CDD" id="cd09994">
    <property type="entry name" value="HDAC_AcuC_like"/>
    <property type="match status" value="1"/>
</dbReference>
<dbReference type="Gene3D" id="3.40.800.20">
    <property type="entry name" value="Histone deacetylase domain"/>
    <property type="match status" value="1"/>
</dbReference>